<name>A0A6B0R2K8_9CETA</name>
<gene>
    <name evidence="1" type="ORF">E5288_WYG018846</name>
</gene>
<accession>A0A6B0R2K8</accession>
<evidence type="ECO:0000313" key="2">
    <source>
        <dbReference type="Proteomes" id="UP000322234"/>
    </source>
</evidence>
<proteinExistence type="predicted"/>
<evidence type="ECO:0000313" key="1">
    <source>
        <dbReference type="EMBL" id="MXQ83181.1"/>
    </source>
</evidence>
<reference evidence="1" key="1">
    <citation type="submission" date="2019-10" db="EMBL/GenBank/DDBJ databases">
        <title>The sequence and de novo assembly of the wild yak genome.</title>
        <authorList>
            <person name="Liu Y."/>
        </authorList>
    </citation>
    <scope>NUCLEOTIDE SEQUENCE [LARGE SCALE GENOMIC DNA]</scope>
    <source>
        <strain evidence="1">WY2019</strain>
    </source>
</reference>
<sequence length="98" mass="11036">MDPSLAKTAFWTTEKRSEDQALSYTDVSALPSEYTCSLSPYQCYELQRHSDQIPSQNCYLGSYEAHRSEKVSKASLLLLTVLAQEVMNVEVSHQGKSE</sequence>
<keyword evidence="2" id="KW-1185">Reference proteome</keyword>
<dbReference type="EMBL" id="VBQZ03000015">
    <property type="protein sequence ID" value="MXQ83181.1"/>
    <property type="molecule type" value="Genomic_DNA"/>
</dbReference>
<protein>
    <submittedName>
        <fullName evidence="1">Uncharacterized protein</fullName>
    </submittedName>
</protein>
<dbReference type="Proteomes" id="UP000322234">
    <property type="component" value="Unassembled WGS sequence"/>
</dbReference>
<organism evidence="1 2">
    <name type="scientific">Bos mutus</name>
    <name type="common">wild yak</name>
    <dbReference type="NCBI Taxonomy" id="72004"/>
    <lineage>
        <taxon>Eukaryota</taxon>
        <taxon>Metazoa</taxon>
        <taxon>Chordata</taxon>
        <taxon>Craniata</taxon>
        <taxon>Vertebrata</taxon>
        <taxon>Euteleostomi</taxon>
        <taxon>Mammalia</taxon>
        <taxon>Eutheria</taxon>
        <taxon>Laurasiatheria</taxon>
        <taxon>Artiodactyla</taxon>
        <taxon>Ruminantia</taxon>
        <taxon>Pecora</taxon>
        <taxon>Bovidae</taxon>
        <taxon>Bovinae</taxon>
        <taxon>Bos</taxon>
    </lineage>
</organism>
<dbReference type="AlphaFoldDB" id="A0A6B0R2K8"/>
<comment type="caution">
    <text evidence="1">The sequence shown here is derived from an EMBL/GenBank/DDBJ whole genome shotgun (WGS) entry which is preliminary data.</text>
</comment>